<keyword evidence="1" id="KW-0677">Repeat</keyword>
<evidence type="ECO:0000259" key="3">
    <source>
        <dbReference type="PROSITE" id="PS51272"/>
    </source>
</evidence>
<feature type="domain" description="SLH" evidence="3">
    <location>
        <begin position="80"/>
        <end position="143"/>
    </location>
</feature>
<dbReference type="RefSeq" id="WP_187332218.1">
    <property type="nucleotide sequence ID" value="NZ_CP060490.1"/>
</dbReference>
<feature type="signal peptide" evidence="2">
    <location>
        <begin position="1"/>
        <end position="25"/>
    </location>
</feature>
<dbReference type="AlphaFoldDB" id="A0A7G9B246"/>
<name>A0A7G9B246_9FIRM</name>
<evidence type="ECO:0000313" key="4">
    <source>
        <dbReference type="EMBL" id="QNL43627.1"/>
    </source>
</evidence>
<dbReference type="Pfam" id="PF00395">
    <property type="entry name" value="SLH"/>
    <property type="match status" value="2"/>
</dbReference>
<evidence type="ECO:0000256" key="2">
    <source>
        <dbReference type="SAM" id="SignalP"/>
    </source>
</evidence>
<accession>A0A7G9B246</accession>
<feature type="domain" description="SLH" evidence="3">
    <location>
        <begin position="16"/>
        <end position="79"/>
    </location>
</feature>
<sequence length="621" mass="64925">MNKKILALIVAVCTVFTMMSVPASALDEGSGVVQTVRAMGILVGDTSGNLNLGRNVTRAEFAKMIVAASSYKDSIGDGTGSSLFKDVKSSYWASAYIKIAVEQGWMVGYTDGTFRPTRTISVEEACTTVLRVLGYGASDLAGSYPTAQMTKASALGLRDDISLSQGGIMTRGNCAQLFYNMMTAQTKAGQVYGVTLGYSLNASGEVDYAAVVNATMSGPYVAGEGGAAALPFTASAVYRNGAASTLNAITQYDVYYYNQNLRTVWVYTDRAAGTITGITPSGASPTTVTVAGTAYAIGTSTAAYKLSSMGSFAVGDTATLLLGMDGTVVDVLDIALSNQIYYGMVLASSRTTTVSGSAAVEKAVQVVCTDGSVRTFTVDKDKTYSKGNLVSVTVTENGTVISNLAARSATGTVNSNGTKIGSLKVAGDVQILDTTSDGAYAVISAARLAGTTLQSGAVRYYALNESGEISHMLLNNATGDVWNYCFLVELTKQDGSSVSPLTGYYACMEDGKSITLTTTGKVYGMEDETAIAYRYDADGAIADMKKLTSFPITELTTLYAVSDGTKRQLSDDVQVYLKNGSSYYATTLSAVDGASYQLTGWYDSFGAAAGGRVRVIIAEAR</sequence>
<dbReference type="KEGG" id="ohi:H8790_09085"/>
<dbReference type="EMBL" id="CP060490">
    <property type="protein sequence ID" value="QNL43627.1"/>
    <property type="molecule type" value="Genomic_DNA"/>
</dbReference>
<organism evidence="4 5">
    <name type="scientific">Oscillibacter hominis</name>
    <dbReference type="NCBI Taxonomy" id="2763056"/>
    <lineage>
        <taxon>Bacteria</taxon>
        <taxon>Bacillati</taxon>
        <taxon>Bacillota</taxon>
        <taxon>Clostridia</taxon>
        <taxon>Eubacteriales</taxon>
        <taxon>Oscillospiraceae</taxon>
        <taxon>Oscillibacter</taxon>
    </lineage>
</organism>
<keyword evidence="2" id="KW-0732">Signal</keyword>
<evidence type="ECO:0000256" key="1">
    <source>
        <dbReference type="ARBA" id="ARBA00022737"/>
    </source>
</evidence>
<dbReference type="Proteomes" id="UP000515960">
    <property type="component" value="Chromosome"/>
</dbReference>
<protein>
    <submittedName>
        <fullName evidence="4">S-layer homology domain-containing protein</fullName>
    </submittedName>
</protein>
<dbReference type="PROSITE" id="PS51272">
    <property type="entry name" value="SLH"/>
    <property type="match status" value="2"/>
</dbReference>
<dbReference type="InterPro" id="IPR001119">
    <property type="entry name" value="SLH_dom"/>
</dbReference>
<feature type="chain" id="PRO_5029020718" evidence="2">
    <location>
        <begin position="26"/>
        <end position="621"/>
    </location>
</feature>
<keyword evidence="5" id="KW-1185">Reference proteome</keyword>
<reference evidence="4 5" key="1">
    <citation type="submission" date="2020-08" db="EMBL/GenBank/DDBJ databases">
        <authorList>
            <person name="Liu C."/>
            <person name="Sun Q."/>
        </authorList>
    </citation>
    <scope>NUCLEOTIDE SEQUENCE [LARGE SCALE GENOMIC DNA]</scope>
    <source>
        <strain evidence="4 5">NSJ-62</strain>
    </source>
</reference>
<gene>
    <name evidence="4" type="ORF">H8790_09085</name>
</gene>
<proteinExistence type="predicted"/>
<evidence type="ECO:0000313" key="5">
    <source>
        <dbReference type="Proteomes" id="UP000515960"/>
    </source>
</evidence>